<comment type="caution">
    <text evidence="2">The sequence shown here is derived from an EMBL/GenBank/DDBJ whole genome shotgun (WGS) entry which is preliminary data.</text>
</comment>
<proteinExistence type="predicted"/>
<dbReference type="InterPro" id="IPR052957">
    <property type="entry name" value="Auxin_embryo_med"/>
</dbReference>
<name>A0A4V3X9R9_9APHY</name>
<feature type="domain" description="Sacsin/Nov" evidence="1">
    <location>
        <begin position="46"/>
        <end position="143"/>
    </location>
</feature>
<dbReference type="PANTHER" id="PTHR32387:SF0">
    <property type="entry name" value="PROTEIN NO VEIN"/>
    <property type="match status" value="1"/>
</dbReference>
<evidence type="ECO:0000313" key="2">
    <source>
        <dbReference type="EMBL" id="THG95212.1"/>
    </source>
</evidence>
<dbReference type="InterPro" id="IPR058210">
    <property type="entry name" value="SACS/Nov_dom"/>
</dbReference>
<dbReference type="Proteomes" id="UP000309038">
    <property type="component" value="Unassembled WGS sequence"/>
</dbReference>
<dbReference type="PANTHER" id="PTHR32387">
    <property type="entry name" value="WU:FJ29H11"/>
    <property type="match status" value="1"/>
</dbReference>
<dbReference type="Pfam" id="PF25794">
    <property type="entry name" value="SACS"/>
    <property type="match status" value="1"/>
</dbReference>
<evidence type="ECO:0000259" key="1">
    <source>
        <dbReference type="Pfam" id="PF25794"/>
    </source>
</evidence>
<dbReference type="SUPFAM" id="SSF55874">
    <property type="entry name" value="ATPase domain of HSP90 chaperone/DNA topoisomerase II/histidine kinase"/>
    <property type="match status" value="1"/>
</dbReference>
<reference evidence="2 3" key="1">
    <citation type="submission" date="2019-02" db="EMBL/GenBank/DDBJ databases">
        <title>Genome sequencing of the rare red list fungi Phlebia centrifuga.</title>
        <authorList>
            <person name="Buettner E."/>
            <person name="Kellner H."/>
        </authorList>
    </citation>
    <scope>NUCLEOTIDE SEQUENCE [LARGE SCALE GENOMIC DNA]</scope>
    <source>
        <strain evidence="2 3">DSM 108282</strain>
    </source>
</reference>
<accession>A0A4V3X9R9</accession>
<protein>
    <recommendedName>
        <fullName evidence="1">Sacsin/Nov domain-containing protein</fullName>
    </recommendedName>
</protein>
<evidence type="ECO:0000313" key="3">
    <source>
        <dbReference type="Proteomes" id="UP000309038"/>
    </source>
</evidence>
<dbReference type="InterPro" id="IPR036890">
    <property type="entry name" value="HATPase_C_sf"/>
</dbReference>
<dbReference type="AlphaFoldDB" id="A0A4V3X9R9"/>
<dbReference type="NCBIfam" id="NF047352">
    <property type="entry name" value="P_loop_sacsin"/>
    <property type="match status" value="1"/>
</dbReference>
<gene>
    <name evidence="2" type="ORF">EW026_g6400</name>
</gene>
<keyword evidence="3" id="KW-1185">Reference proteome</keyword>
<sequence>MASLIQSIRRNQGLDFVSLDPNARATIQHLRRNLENALHNLSENLYSKSTHFIFELLQNADDNSYPQDAIPTLHIELNEQGMAIRCNEEGFGEVNVRAICSIGESTKQNQSGYIGEKGIGFKSVFTVADVVEVRSREYTFKFDKREELGMIAPIWIGTPAEYGFTSFHLTLSPDVNAQLLATHIDDIKPTLLLFLRRLRSIQLRISGRNRVFELRNLTPGFVRLEGTGLPSTEYLIVHYEARMAAEEKRNGISRSEVTIAFPMSTSRKPIIEAQDVHAFLPVQSFGLPFIVQGDFLTASSREGILIDRPWNITLRDAISPAFLRGVERFQQLPDLQFGWLQYIPMNISDGFIQPAQSSIIEELKRLPVFLCQDGARRVASSITILPAEYKNSNDAPLIPNNYIKKYYLSSRYDTSRDRAILQKLGIINMSFEEFMDGLQEMDGDGSLQKQNDMDWYNRVCSQLRLLRTRGYPDWLRRRISELQIIPLLANHQWKPSLVQRLRSSKALFLHGDYEVDIPVTGPWQDFLLNSLKLNISPRIVNNALSPEFKDLLADSDTPTILSFLGQCWYDFGPKLEKSPGCLEQLRSIQVYASDSMYRRLDACFIGRKNLRSFSDLPFLPLEDPENKCWDFLGTLGVTFGVSSILYLNKLVALSEKYPVEVSSEEKELEVHECYQQLEARFEDNDDSGRIRTKFQERPLVYVPSSFASLPMDVANTHGRWLSLASVVWDGPRSMRSKFPLGRKECYPNLKKLFCRQLNVPICSEDILLQEMLLLVSECRDAPMSDDQHRQAHDILYDVNAVISKKPGPGNWLSRFRDVPAFPVQTAEGIKLMRFTDDFYVPDRTRKLARLFEADVPILTVPPSDSRGSLSRLLELFSSEQFKDVKHLEANVTRTVETVGERTPDTTCSDKFVERIPYIRRSVAIFYFL</sequence>
<organism evidence="2 3">
    <name type="scientific">Hermanssonia centrifuga</name>
    <dbReference type="NCBI Taxonomy" id="98765"/>
    <lineage>
        <taxon>Eukaryota</taxon>
        <taxon>Fungi</taxon>
        <taxon>Dikarya</taxon>
        <taxon>Basidiomycota</taxon>
        <taxon>Agaricomycotina</taxon>
        <taxon>Agaricomycetes</taxon>
        <taxon>Polyporales</taxon>
        <taxon>Meruliaceae</taxon>
        <taxon>Hermanssonia</taxon>
    </lineage>
</organism>
<dbReference type="Gene3D" id="3.30.565.10">
    <property type="entry name" value="Histidine kinase-like ATPase, C-terminal domain"/>
    <property type="match status" value="1"/>
</dbReference>
<dbReference type="EMBL" id="SGPJ01000346">
    <property type="protein sequence ID" value="THG95212.1"/>
    <property type="molecule type" value="Genomic_DNA"/>
</dbReference>